<dbReference type="InterPro" id="IPR036271">
    <property type="entry name" value="Tet_transcr_reg_TetR-rel_C_sf"/>
</dbReference>
<evidence type="ECO:0000259" key="5">
    <source>
        <dbReference type="PROSITE" id="PS50977"/>
    </source>
</evidence>
<dbReference type="AlphaFoldDB" id="A0A3G6TDC2"/>
<feature type="DNA-binding region" description="H-T-H motif" evidence="4">
    <location>
        <begin position="25"/>
        <end position="44"/>
    </location>
</feature>
<keyword evidence="1" id="KW-0805">Transcription regulation</keyword>
<dbReference type="Gene3D" id="1.10.357.10">
    <property type="entry name" value="Tetracycline Repressor, domain 2"/>
    <property type="match status" value="1"/>
</dbReference>
<dbReference type="SUPFAM" id="SSF48498">
    <property type="entry name" value="Tetracyclin repressor-like, C-terminal domain"/>
    <property type="match status" value="1"/>
</dbReference>
<dbReference type="RefSeq" id="WP_123870888.1">
    <property type="nucleotide sequence ID" value="NZ_CP033932.1"/>
</dbReference>
<accession>A0A3G6TDC2</accession>
<keyword evidence="2 4" id="KW-0238">DNA-binding</keyword>
<evidence type="ECO:0000313" key="6">
    <source>
        <dbReference type="EMBL" id="AZB25937.1"/>
    </source>
</evidence>
<dbReference type="PANTHER" id="PTHR47506">
    <property type="entry name" value="TRANSCRIPTIONAL REGULATORY PROTEIN"/>
    <property type="match status" value="1"/>
</dbReference>
<protein>
    <submittedName>
        <fullName evidence="6">TetR/AcrR family transcriptional regulator</fullName>
    </submittedName>
</protein>
<evidence type="ECO:0000256" key="2">
    <source>
        <dbReference type="ARBA" id="ARBA00023125"/>
    </source>
</evidence>
<proteinExistence type="predicted"/>
<evidence type="ECO:0000256" key="1">
    <source>
        <dbReference type="ARBA" id="ARBA00023015"/>
    </source>
</evidence>
<dbReference type="PANTHER" id="PTHR47506:SF6">
    <property type="entry name" value="HTH-TYPE TRANSCRIPTIONAL REPRESSOR NEMR"/>
    <property type="match status" value="1"/>
</dbReference>
<feature type="domain" description="HTH tetR-type" evidence="5">
    <location>
        <begin position="2"/>
        <end position="62"/>
    </location>
</feature>
<organism evidence="6 7">
    <name type="scientific">Chryseobacterium bernardetii</name>
    <dbReference type="NCBI Taxonomy" id="1241978"/>
    <lineage>
        <taxon>Bacteria</taxon>
        <taxon>Pseudomonadati</taxon>
        <taxon>Bacteroidota</taxon>
        <taxon>Flavobacteriia</taxon>
        <taxon>Flavobacteriales</taxon>
        <taxon>Weeksellaceae</taxon>
        <taxon>Chryseobacterium group</taxon>
        <taxon>Chryseobacterium</taxon>
    </lineage>
</organism>
<evidence type="ECO:0000256" key="3">
    <source>
        <dbReference type="ARBA" id="ARBA00023163"/>
    </source>
</evidence>
<dbReference type="Proteomes" id="UP000271193">
    <property type="component" value="Chromosome"/>
</dbReference>
<dbReference type="KEGG" id="cben:EG339_15755"/>
<dbReference type="EMBL" id="CP033932">
    <property type="protein sequence ID" value="AZB25937.1"/>
    <property type="molecule type" value="Genomic_DNA"/>
</dbReference>
<dbReference type="GO" id="GO:0003677">
    <property type="term" value="F:DNA binding"/>
    <property type="evidence" value="ECO:0007669"/>
    <property type="project" value="UniProtKB-UniRule"/>
</dbReference>
<dbReference type="Pfam" id="PF00440">
    <property type="entry name" value="TetR_N"/>
    <property type="match status" value="1"/>
</dbReference>
<dbReference type="PRINTS" id="PR00455">
    <property type="entry name" value="HTHTETR"/>
</dbReference>
<dbReference type="GeneID" id="99066268"/>
<gene>
    <name evidence="6" type="ORF">EG339_15755</name>
</gene>
<dbReference type="SUPFAM" id="SSF46689">
    <property type="entry name" value="Homeodomain-like"/>
    <property type="match status" value="1"/>
</dbReference>
<dbReference type="PROSITE" id="PS50977">
    <property type="entry name" value="HTH_TETR_2"/>
    <property type="match status" value="1"/>
</dbReference>
<name>A0A3G6TDC2_9FLAO</name>
<evidence type="ECO:0000313" key="7">
    <source>
        <dbReference type="Proteomes" id="UP000271193"/>
    </source>
</evidence>
<sequence>MSKPRERILSTTLLLFHKQGFNSTGINQIIEEAKVSKASFYQHFKSKDELCIEFLNRRYDYWISELEKFISGASSPEEKVLKSFDFLIYMNGKEDFRGCSFWNILSEIPVEKEEIHSILRYHKNKLRIFFNNEIKDEAVATHIYLLFESAILTSQLYRSDEFIQTSKIIIKNILHSHPSC</sequence>
<dbReference type="InterPro" id="IPR001647">
    <property type="entry name" value="HTH_TetR"/>
</dbReference>
<keyword evidence="7" id="KW-1185">Reference proteome</keyword>
<reference evidence="7" key="1">
    <citation type="submission" date="2018-11" db="EMBL/GenBank/DDBJ databases">
        <title>Proposal to divide the Flavobacteriaceae and reorganize its genera based on Amino Acid Identity values calculated from whole genome sequences.</title>
        <authorList>
            <person name="Nicholson A.C."/>
            <person name="Gulvik C.A."/>
            <person name="Whitney A.M."/>
            <person name="Humrighouse B.W."/>
            <person name="Bell M."/>
            <person name="Holmes B."/>
            <person name="Steigerwalt A.G."/>
            <person name="Villarma A."/>
            <person name="Sheth M."/>
            <person name="Batra D."/>
            <person name="Pryor J."/>
            <person name="Bernardet J.-F."/>
            <person name="Hugo C."/>
            <person name="Kampfer P."/>
            <person name="Newman J."/>
            <person name="McQuiston J.R."/>
        </authorList>
    </citation>
    <scope>NUCLEOTIDE SEQUENCE [LARGE SCALE GENOMIC DNA]</scope>
    <source>
        <strain evidence="7">G0229</strain>
    </source>
</reference>
<keyword evidence="3" id="KW-0804">Transcription</keyword>
<evidence type="ECO:0000256" key="4">
    <source>
        <dbReference type="PROSITE-ProRule" id="PRU00335"/>
    </source>
</evidence>
<dbReference type="InterPro" id="IPR009057">
    <property type="entry name" value="Homeodomain-like_sf"/>
</dbReference>